<keyword evidence="2" id="KW-0812">Transmembrane</keyword>
<proteinExistence type="predicted"/>
<dbReference type="AlphaFoldDB" id="A0A3D9IJN2"/>
<comment type="caution">
    <text evidence="3">The sequence shown here is derived from an EMBL/GenBank/DDBJ whole genome shotgun (WGS) entry which is preliminary data.</text>
</comment>
<sequence length="346" mass="38637">MGTAEPQANPPVEKPTVSLEKPMAGRLPEHHGNPSEERSPEPQATQLKDESADQTIDRPANHSTERIADRLEERPSFAAPPDYPADDFDEQVSAFVQRNSGYYLRKWSKSATPAKDIGWNWAAFFLSYFWLAYRKQYGIVLLLLGVWIAIDIVNIAFDLEVNNVGSGLFCSVGIALGANALYYKHTTKQIDKINRYPLERSLKLKALSQKGGTSFISVFMAIGLLTVYIIINLFVLFPNFGKTDIQFGRSESGSAITDQTSVFEENESIHYGFGFPGKAGDIEVILEIRQGSDSKVVDRWELKVPSDWPGVIHRFDAPKPGDYTLKIVMDDRVISKGKFSVKGRLA</sequence>
<protein>
    <submittedName>
        <fullName evidence="3">Uncharacterized protein DUF2628</fullName>
    </submittedName>
</protein>
<dbReference type="EMBL" id="QRDZ01000028">
    <property type="protein sequence ID" value="RED61952.1"/>
    <property type="molecule type" value="Genomic_DNA"/>
</dbReference>
<feature type="transmembrane region" description="Helical" evidence="2">
    <location>
        <begin position="140"/>
        <end position="157"/>
    </location>
</feature>
<dbReference type="InterPro" id="IPR024399">
    <property type="entry name" value="DUF2628"/>
</dbReference>
<feature type="transmembrane region" description="Helical" evidence="2">
    <location>
        <begin position="163"/>
        <end position="183"/>
    </location>
</feature>
<reference evidence="3 4" key="1">
    <citation type="submission" date="2018-07" db="EMBL/GenBank/DDBJ databases">
        <title>Genomic Encyclopedia of Type Strains, Phase III (KMG-III): the genomes of soil and plant-associated and newly described type strains.</title>
        <authorList>
            <person name="Whitman W."/>
        </authorList>
    </citation>
    <scope>NUCLEOTIDE SEQUENCE [LARGE SCALE GENOMIC DNA]</scope>
    <source>
        <strain evidence="3 4">CECT 7287</strain>
    </source>
</reference>
<name>A0A3D9IJN2_9BACL</name>
<evidence type="ECO:0000313" key="3">
    <source>
        <dbReference type="EMBL" id="RED61952.1"/>
    </source>
</evidence>
<gene>
    <name evidence="3" type="ORF">DFP98_12861</name>
</gene>
<dbReference type="RefSeq" id="WP_246016803.1">
    <property type="nucleotide sequence ID" value="NZ_QRDZ01000028.1"/>
</dbReference>
<feature type="compositionally biased region" description="Basic and acidic residues" evidence="1">
    <location>
        <begin position="27"/>
        <end position="40"/>
    </location>
</feature>
<dbReference type="Proteomes" id="UP000256977">
    <property type="component" value="Unassembled WGS sequence"/>
</dbReference>
<keyword evidence="2" id="KW-0472">Membrane</keyword>
<keyword evidence="4" id="KW-1185">Reference proteome</keyword>
<evidence type="ECO:0000256" key="1">
    <source>
        <dbReference type="SAM" id="MobiDB-lite"/>
    </source>
</evidence>
<feature type="compositionally biased region" description="Basic and acidic residues" evidence="1">
    <location>
        <begin position="47"/>
        <end position="68"/>
    </location>
</feature>
<keyword evidence="2" id="KW-1133">Transmembrane helix</keyword>
<evidence type="ECO:0000256" key="2">
    <source>
        <dbReference type="SAM" id="Phobius"/>
    </source>
</evidence>
<evidence type="ECO:0000313" key="4">
    <source>
        <dbReference type="Proteomes" id="UP000256977"/>
    </source>
</evidence>
<accession>A0A3D9IJN2</accession>
<feature type="transmembrane region" description="Helical" evidence="2">
    <location>
        <begin position="215"/>
        <end position="237"/>
    </location>
</feature>
<dbReference type="Pfam" id="PF10947">
    <property type="entry name" value="DUF2628"/>
    <property type="match status" value="1"/>
</dbReference>
<organism evidence="3 4">
    <name type="scientific">Cohnella phaseoli</name>
    <dbReference type="NCBI Taxonomy" id="456490"/>
    <lineage>
        <taxon>Bacteria</taxon>
        <taxon>Bacillati</taxon>
        <taxon>Bacillota</taxon>
        <taxon>Bacilli</taxon>
        <taxon>Bacillales</taxon>
        <taxon>Paenibacillaceae</taxon>
        <taxon>Cohnella</taxon>
    </lineage>
</organism>
<feature type="region of interest" description="Disordered" evidence="1">
    <location>
        <begin position="1"/>
        <end position="68"/>
    </location>
</feature>